<dbReference type="UniPathway" id="UPA00665"/>
<evidence type="ECO:0000256" key="2">
    <source>
        <dbReference type="ARBA" id="ARBA00022475"/>
    </source>
</evidence>
<evidence type="ECO:0000313" key="12">
    <source>
        <dbReference type="EMBL" id="KRM62582.1"/>
    </source>
</evidence>
<dbReference type="HAMAP" id="MF_00161">
    <property type="entry name" value="LspA"/>
    <property type="match status" value="1"/>
</dbReference>
<dbReference type="EMBL" id="AYYY01000005">
    <property type="protein sequence ID" value="KRM62582.1"/>
    <property type="molecule type" value="Genomic_DNA"/>
</dbReference>
<evidence type="ECO:0000256" key="9">
    <source>
        <dbReference type="HAMAP-Rule" id="MF_00161"/>
    </source>
</evidence>
<accession>A0A0R2AFS2</accession>
<keyword evidence="5 9" id="KW-0064">Aspartyl protease</keyword>
<comment type="similarity">
    <text evidence="1 9 11">Belongs to the peptidase A8 family.</text>
</comment>
<evidence type="ECO:0000256" key="8">
    <source>
        <dbReference type="ARBA" id="ARBA00023136"/>
    </source>
</evidence>
<dbReference type="GO" id="GO:0005886">
    <property type="term" value="C:plasma membrane"/>
    <property type="evidence" value="ECO:0007669"/>
    <property type="project" value="UniProtKB-SubCell"/>
</dbReference>
<dbReference type="GO" id="GO:0004190">
    <property type="term" value="F:aspartic-type endopeptidase activity"/>
    <property type="evidence" value="ECO:0007669"/>
    <property type="project" value="UniProtKB-UniRule"/>
</dbReference>
<name>A0A0R2AFS2_9LACO</name>
<evidence type="ECO:0000256" key="11">
    <source>
        <dbReference type="RuleBase" id="RU004181"/>
    </source>
</evidence>
<organism evidence="12 13">
    <name type="scientific">Paucilactobacillus vaccinostercus DSM 20634</name>
    <dbReference type="NCBI Taxonomy" id="1423813"/>
    <lineage>
        <taxon>Bacteria</taxon>
        <taxon>Bacillati</taxon>
        <taxon>Bacillota</taxon>
        <taxon>Bacilli</taxon>
        <taxon>Lactobacillales</taxon>
        <taxon>Lactobacillaceae</taxon>
        <taxon>Paucilactobacillus</taxon>
    </lineage>
</organism>
<gene>
    <name evidence="9" type="primary">lspA</name>
    <name evidence="12" type="ORF">FC26_GL002159</name>
</gene>
<dbReference type="PATRIC" id="fig|1423813.3.peg.2198"/>
<dbReference type="OrthoDB" id="9810259at2"/>
<dbReference type="STRING" id="1423813.FC26_GL002159"/>
<dbReference type="Pfam" id="PF01252">
    <property type="entry name" value="Peptidase_A8"/>
    <property type="match status" value="1"/>
</dbReference>
<comment type="function">
    <text evidence="9 10">This protein specifically catalyzes the removal of signal peptides from prolipoproteins.</text>
</comment>
<dbReference type="RefSeq" id="WP_057777266.1">
    <property type="nucleotide sequence ID" value="NZ_AYYY01000005.1"/>
</dbReference>
<dbReference type="AlphaFoldDB" id="A0A0R2AFS2"/>
<dbReference type="PANTHER" id="PTHR33695:SF1">
    <property type="entry name" value="LIPOPROTEIN SIGNAL PEPTIDASE"/>
    <property type="match status" value="1"/>
</dbReference>
<keyword evidence="13" id="KW-1185">Reference proteome</keyword>
<keyword evidence="4 9" id="KW-0812">Transmembrane</keyword>
<keyword evidence="12" id="KW-0449">Lipoprotein</keyword>
<dbReference type="Proteomes" id="UP000051733">
    <property type="component" value="Unassembled WGS sequence"/>
</dbReference>
<feature type="transmembrane region" description="Helical" evidence="9">
    <location>
        <begin position="121"/>
        <end position="143"/>
    </location>
</feature>
<keyword evidence="3 9" id="KW-0645">Protease</keyword>
<evidence type="ECO:0000256" key="4">
    <source>
        <dbReference type="ARBA" id="ARBA00022692"/>
    </source>
</evidence>
<comment type="pathway">
    <text evidence="9">Protein modification; lipoprotein biosynthesis (signal peptide cleavage).</text>
</comment>
<feature type="active site" evidence="9">
    <location>
        <position position="111"/>
    </location>
</feature>
<keyword evidence="8 9" id="KW-0472">Membrane</keyword>
<evidence type="ECO:0000256" key="6">
    <source>
        <dbReference type="ARBA" id="ARBA00022801"/>
    </source>
</evidence>
<feature type="transmembrane region" description="Helical" evidence="9">
    <location>
        <begin position="59"/>
        <end position="77"/>
    </location>
</feature>
<evidence type="ECO:0000256" key="3">
    <source>
        <dbReference type="ARBA" id="ARBA00022670"/>
    </source>
</evidence>
<dbReference type="InterPro" id="IPR001872">
    <property type="entry name" value="Peptidase_A8"/>
</dbReference>
<evidence type="ECO:0000313" key="13">
    <source>
        <dbReference type="Proteomes" id="UP000051733"/>
    </source>
</evidence>
<dbReference type="PROSITE" id="PS00855">
    <property type="entry name" value="SPASE_II"/>
    <property type="match status" value="1"/>
</dbReference>
<evidence type="ECO:0000256" key="7">
    <source>
        <dbReference type="ARBA" id="ARBA00022989"/>
    </source>
</evidence>
<proteinExistence type="inferred from homology"/>
<reference evidence="12 13" key="1">
    <citation type="journal article" date="2015" name="Genome Announc.">
        <title>Expanding the biotechnology potential of lactobacilli through comparative genomics of 213 strains and associated genera.</title>
        <authorList>
            <person name="Sun Z."/>
            <person name="Harris H.M."/>
            <person name="McCann A."/>
            <person name="Guo C."/>
            <person name="Argimon S."/>
            <person name="Zhang W."/>
            <person name="Yang X."/>
            <person name="Jeffery I.B."/>
            <person name="Cooney J.C."/>
            <person name="Kagawa T.F."/>
            <person name="Liu W."/>
            <person name="Song Y."/>
            <person name="Salvetti E."/>
            <person name="Wrobel A."/>
            <person name="Rasinkangas P."/>
            <person name="Parkhill J."/>
            <person name="Rea M.C."/>
            <person name="O'Sullivan O."/>
            <person name="Ritari J."/>
            <person name="Douillard F.P."/>
            <person name="Paul Ross R."/>
            <person name="Yang R."/>
            <person name="Briner A.E."/>
            <person name="Felis G.E."/>
            <person name="de Vos W.M."/>
            <person name="Barrangou R."/>
            <person name="Klaenhammer T.R."/>
            <person name="Caufield P.W."/>
            <person name="Cui Y."/>
            <person name="Zhang H."/>
            <person name="O'Toole P.W."/>
        </authorList>
    </citation>
    <scope>NUCLEOTIDE SEQUENCE [LARGE SCALE GENOMIC DNA]</scope>
    <source>
        <strain evidence="12 13">DSM 20634</strain>
    </source>
</reference>
<feature type="transmembrane region" description="Helical" evidence="9">
    <location>
        <begin position="84"/>
        <end position="101"/>
    </location>
</feature>
<dbReference type="EC" id="3.4.23.36" evidence="9"/>
<protein>
    <recommendedName>
        <fullName evidence="9">Lipoprotein signal peptidase</fullName>
        <ecNumber evidence="9">3.4.23.36</ecNumber>
    </recommendedName>
    <alternativeName>
        <fullName evidence="9">Prolipoprotein signal peptidase</fullName>
    </alternativeName>
    <alternativeName>
        <fullName evidence="9">Signal peptidase II</fullName>
        <shortName evidence="9">SPase II</shortName>
    </alternativeName>
</protein>
<dbReference type="GO" id="GO:0006508">
    <property type="term" value="P:proteolysis"/>
    <property type="evidence" value="ECO:0007669"/>
    <property type="project" value="UniProtKB-KW"/>
</dbReference>
<comment type="subcellular location">
    <subcellularLocation>
        <location evidence="9">Cell membrane</location>
        <topology evidence="9">Multi-pass membrane protein</topology>
    </subcellularLocation>
</comment>
<evidence type="ECO:0000256" key="5">
    <source>
        <dbReference type="ARBA" id="ARBA00022750"/>
    </source>
</evidence>
<feature type="active site" evidence="9">
    <location>
        <position position="127"/>
    </location>
</feature>
<comment type="caution">
    <text evidence="9">Lacks conserved residue(s) required for the propagation of feature annotation.</text>
</comment>
<evidence type="ECO:0000256" key="10">
    <source>
        <dbReference type="RuleBase" id="RU000594"/>
    </source>
</evidence>
<comment type="caution">
    <text evidence="12">The sequence shown here is derived from an EMBL/GenBank/DDBJ whole genome shotgun (WGS) entry which is preliminary data.</text>
</comment>
<evidence type="ECO:0000256" key="1">
    <source>
        <dbReference type="ARBA" id="ARBA00006139"/>
    </source>
</evidence>
<dbReference type="PRINTS" id="PR00781">
    <property type="entry name" value="LIPOSIGPTASE"/>
</dbReference>
<sequence>MPYYLIVILLLIIADQVVKYTIVQQIALNQVHTIIPGLLSFTNLRNDGAAWSILRGQQWFFTIISIVALLILGYFLWRFRSKKMYAFSISLILAGTIGNFIDRIRLGYVVDMFQLDFINFPIFNVADMCLTIGVIWLVIAVWISGDLD</sequence>
<dbReference type="NCBIfam" id="TIGR00077">
    <property type="entry name" value="lspA"/>
    <property type="match status" value="1"/>
</dbReference>
<keyword evidence="2 9" id="KW-1003">Cell membrane</keyword>
<comment type="catalytic activity">
    <reaction evidence="9 10">
        <text>Release of signal peptides from bacterial membrane prolipoproteins. Hydrolyzes -Xaa-Yaa-Zaa-|-(S,diacylglyceryl)Cys-, in which Xaa is hydrophobic (preferably Leu), and Yaa (Ala or Ser) and Zaa (Gly or Ala) have small, neutral side chains.</text>
        <dbReference type="EC" id="3.4.23.36"/>
    </reaction>
</comment>
<dbReference type="PANTHER" id="PTHR33695">
    <property type="entry name" value="LIPOPROTEIN SIGNAL PEPTIDASE"/>
    <property type="match status" value="1"/>
</dbReference>
<keyword evidence="6 9" id="KW-0378">Hydrolase</keyword>
<keyword evidence="7 9" id="KW-1133">Transmembrane helix</keyword>